<keyword evidence="2" id="KW-1185">Reference proteome</keyword>
<name>A0A9P4HAJ2_9PLEO</name>
<dbReference type="OrthoDB" id="415825at2759"/>
<organism evidence="1 2">
    <name type="scientific">Setomelanomma holmii</name>
    <dbReference type="NCBI Taxonomy" id="210430"/>
    <lineage>
        <taxon>Eukaryota</taxon>
        <taxon>Fungi</taxon>
        <taxon>Dikarya</taxon>
        <taxon>Ascomycota</taxon>
        <taxon>Pezizomycotina</taxon>
        <taxon>Dothideomycetes</taxon>
        <taxon>Pleosporomycetidae</taxon>
        <taxon>Pleosporales</taxon>
        <taxon>Pleosporineae</taxon>
        <taxon>Phaeosphaeriaceae</taxon>
        <taxon>Setomelanomma</taxon>
    </lineage>
</organism>
<evidence type="ECO:0000313" key="2">
    <source>
        <dbReference type="Proteomes" id="UP000799777"/>
    </source>
</evidence>
<evidence type="ECO:0000313" key="1">
    <source>
        <dbReference type="EMBL" id="KAF2029887.1"/>
    </source>
</evidence>
<dbReference type="EMBL" id="ML978196">
    <property type="protein sequence ID" value="KAF2029887.1"/>
    <property type="molecule type" value="Genomic_DNA"/>
</dbReference>
<gene>
    <name evidence="1" type="ORF">EK21DRAFT_112562</name>
</gene>
<reference evidence="1" key="1">
    <citation type="journal article" date="2020" name="Stud. Mycol.">
        <title>101 Dothideomycetes genomes: a test case for predicting lifestyles and emergence of pathogens.</title>
        <authorList>
            <person name="Haridas S."/>
            <person name="Albert R."/>
            <person name="Binder M."/>
            <person name="Bloem J."/>
            <person name="Labutti K."/>
            <person name="Salamov A."/>
            <person name="Andreopoulos B."/>
            <person name="Baker S."/>
            <person name="Barry K."/>
            <person name="Bills G."/>
            <person name="Bluhm B."/>
            <person name="Cannon C."/>
            <person name="Castanera R."/>
            <person name="Culley D."/>
            <person name="Daum C."/>
            <person name="Ezra D."/>
            <person name="Gonzalez J."/>
            <person name="Henrissat B."/>
            <person name="Kuo A."/>
            <person name="Liang C."/>
            <person name="Lipzen A."/>
            <person name="Lutzoni F."/>
            <person name="Magnuson J."/>
            <person name="Mondo S."/>
            <person name="Nolan M."/>
            <person name="Ohm R."/>
            <person name="Pangilinan J."/>
            <person name="Park H.-J."/>
            <person name="Ramirez L."/>
            <person name="Alfaro M."/>
            <person name="Sun H."/>
            <person name="Tritt A."/>
            <person name="Yoshinaga Y."/>
            <person name="Zwiers L.-H."/>
            <person name="Turgeon B."/>
            <person name="Goodwin S."/>
            <person name="Spatafora J."/>
            <person name="Crous P."/>
            <person name="Grigoriev I."/>
        </authorList>
    </citation>
    <scope>NUCLEOTIDE SEQUENCE</scope>
    <source>
        <strain evidence="1">CBS 110217</strain>
    </source>
</reference>
<protein>
    <submittedName>
        <fullName evidence="1">Uncharacterized protein</fullName>
    </submittedName>
</protein>
<dbReference type="Gene3D" id="3.40.462.20">
    <property type="match status" value="1"/>
</dbReference>
<dbReference type="AlphaFoldDB" id="A0A9P4HAJ2"/>
<sequence>MEKILTLANECLEDPDRLAGMVHFGLFAHNPDVDPVNPTIIIWIYYQAPEIPKNYIDPLYAPAPVAVESSITDLPGVNSHLGATRDGIACAKGFSRTLLPVSLDCYQIPALRNIVTIFADLLTEYRNSVMFLEGFPINRVAQIPSDGSAYPDRHGKLLISPLLTYAANASLNAAAWKIGNAIRAALLDGNGEKLKVYVNYARGDGEYGRDIWSRGMEGGEVEEAEEGV</sequence>
<comment type="caution">
    <text evidence="1">The sequence shown here is derived from an EMBL/GenBank/DDBJ whole genome shotgun (WGS) entry which is preliminary data.</text>
</comment>
<accession>A0A9P4HAJ2</accession>
<dbReference type="Proteomes" id="UP000799777">
    <property type="component" value="Unassembled WGS sequence"/>
</dbReference>
<proteinExistence type="predicted"/>